<evidence type="ECO:0000256" key="1">
    <source>
        <dbReference type="ARBA" id="ARBA00004141"/>
    </source>
</evidence>
<dbReference type="PIRSF" id="PIRSF006060">
    <property type="entry name" value="AA_transporter"/>
    <property type="match status" value="1"/>
</dbReference>
<feature type="transmembrane region" description="Helical" evidence="6">
    <location>
        <begin position="456"/>
        <end position="475"/>
    </location>
</feature>
<evidence type="ECO:0000313" key="7">
    <source>
        <dbReference type="EMBL" id="OQE26819.1"/>
    </source>
</evidence>
<dbReference type="AlphaFoldDB" id="A0A1V6TLV2"/>
<dbReference type="Gene3D" id="1.20.1740.10">
    <property type="entry name" value="Amino acid/polyamine transporter I"/>
    <property type="match status" value="1"/>
</dbReference>
<keyword evidence="8" id="KW-1185">Reference proteome</keyword>
<feature type="transmembrane region" description="Helical" evidence="6">
    <location>
        <begin position="425"/>
        <end position="444"/>
    </location>
</feature>
<evidence type="ECO:0008006" key="9">
    <source>
        <dbReference type="Google" id="ProtNLM"/>
    </source>
</evidence>
<gene>
    <name evidence="7" type="ORF">PENSTE_c005G07432</name>
</gene>
<feature type="transmembrane region" description="Helical" evidence="6">
    <location>
        <begin position="310"/>
        <end position="333"/>
    </location>
</feature>
<feature type="transmembrane region" description="Helical" evidence="6">
    <location>
        <begin position="142"/>
        <end position="160"/>
    </location>
</feature>
<sequence length="493" mass="53499">MESEMVPETKAEKYDVGEVEADQGLGQMDDVKVVDAVPQCLSDGYLGSSLQHDSVRFVSFIGSLATAASLAELVSMFPSAGGQYHFISMMAPLRIKKGLSWIVGWITTFGWIAVAASAPFLSGTMIQGLLVLNYDDYLFQRWHGTLIYWGILVISAIGNIQGSRALPLIENLSLGFHVLAFIIVLVVICVVSPTKHAPEFVFAEITNDSGWGSYGVAWCVGMLSSCYVLVGYDGAIHLCEEMKRPRIDVPVAMMGTILINGTMGFGFLVAILFCMGDLNAALETKTGFPIIEIFYNITGNARSATALSSAIVIMAGLASIPLLTSASRMIWVLAKDKAFPATHWLSKIDESRQIPTNAVVLTSVLLGLLGLINIGSPSAFNAVVSLAVFGLEVSYLVPVCFLLYRRVMCAQSLTPGPWSMGRYGAWVNVLSICFLAFTCIFLLFPPYQPVTVENMNYASLVFGGVCIFSGAYWLFQGHRVYEGPLLPDFDSQP</sequence>
<protein>
    <recommendedName>
        <fullName evidence="9">Amino acid permease/ SLC12A domain-containing protein</fullName>
    </recommendedName>
</protein>
<dbReference type="GO" id="GO:0022857">
    <property type="term" value="F:transmembrane transporter activity"/>
    <property type="evidence" value="ECO:0007669"/>
    <property type="project" value="InterPro"/>
</dbReference>
<evidence type="ECO:0000256" key="2">
    <source>
        <dbReference type="ARBA" id="ARBA00022448"/>
    </source>
</evidence>
<keyword evidence="3 6" id="KW-0812">Transmembrane</keyword>
<dbReference type="OrthoDB" id="3257095at2759"/>
<keyword evidence="4 6" id="KW-1133">Transmembrane helix</keyword>
<dbReference type="EMBL" id="MLKD01000005">
    <property type="protein sequence ID" value="OQE26819.1"/>
    <property type="molecule type" value="Genomic_DNA"/>
</dbReference>
<evidence type="ECO:0000256" key="4">
    <source>
        <dbReference type="ARBA" id="ARBA00022989"/>
    </source>
</evidence>
<reference evidence="8" key="1">
    <citation type="journal article" date="2017" name="Nat. Microbiol.">
        <title>Global analysis of biosynthetic gene clusters reveals vast potential of secondary metabolite production in Penicillium species.</title>
        <authorList>
            <person name="Nielsen J.C."/>
            <person name="Grijseels S."/>
            <person name="Prigent S."/>
            <person name="Ji B."/>
            <person name="Dainat J."/>
            <person name="Nielsen K.F."/>
            <person name="Frisvad J.C."/>
            <person name="Workman M."/>
            <person name="Nielsen J."/>
        </authorList>
    </citation>
    <scope>NUCLEOTIDE SEQUENCE [LARGE SCALE GENOMIC DNA]</scope>
    <source>
        <strain evidence="8">IBT 24891</strain>
    </source>
</reference>
<dbReference type="InterPro" id="IPR002293">
    <property type="entry name" value="AA/rel_permease1"/>
</dbReference>
<comment type="subcellular location">
    <subcellularLocation>
        <location evidence="1">Membrane</location>
        <topology evidence="1">Multi-pass membrane protein</topology>
    </subcellularLocation>
</comment>
<evidence type="ECO:0000256" key="3">
    <source>
        <dbReference type="ARBA" id="ARBA00022692"/>
    </source>
</evidence>
<feature type="transmembrane region" description="Helical" evidence="6">
    <location>
        <begin position="251"/>
        <end position="273"/>
    </location>
</feature>
<keyword evidence="5 6" id="KW-0472">Membrane</keyword>
<feature type="transmembrane region" description="Helical" evidence="6">
    <location>
        <begin position="172"/>
        <end position="191"/>
    </location>
</feature>
<name>A0A1V6TLV2_9EURO</name>
<evidence type="ECO:0000313" key="8">
    <source>
        <dbReference type="Proteomes" id="UP000191285"/>
    </source>
</evidence>
<evidence type="ECO:0000256" key="6">
    <source>
        <dbReference type="SAM" id="Phobius"/>
    </source>
</evidence>
<dbReference type="PANTHER" id="PTHR45649">
    <property type="entry name" value="AMINO-ACID PERMEASE BAT1"/>
    <property type="match status" value="1"/>
</dbReference>
<feature type="transmembrane region" description="Helical" evidence="6">
    <location>
        <begin position="354"/>
        <end position="374"/>
    </location>
</feature>
<comment type="caution">
    <text evidence="7">The sequence shown here is derived from an EMBL/GenBank/DDBJ whole genome shotgun (WGS) entry which is preliminary data.</text>
</comment>
<dbReference type="Pfam" id="PF13520">
    <property type="entry name" value="AA_permease_2"/>
    <property type="match status" value="1"/>
</dbReference>
<dbReference type="GO" id="GO:0016020">
    <property type="term" value="C:membrane"/>
    <property type="evidence" value="ECO:0007669"/>
    <property type="project" value="UniProtKB-SubCell"/>
</dbReference>
<feature type="transmembrane region" description="Helical" evidence="6">
    <location>
        <begin position="380"/>
        <end position="404"/>
    </location>
</feature>
<feature type="transmembrane region" description="Helical" evidence="6">
    <location>
        <begin position="211"/>
        <end position="230"/>
    </location>
</feature>
<evidence type="ECO:0000256" key="5">
    <source>
        <dbReference type="ARBA" id="ARBA00023136"/>
    </source>
</evidence>
<organism evidence="7 8">
    <name type="scientific">Penicillium steckii</name>
    <dbReference type="NCBI Taxonomy" id="303698"/>
    <lineage>
        <taxon>Eukaryota</taxon>
        <taxon>Fungi</taxon>
        <taxon>Dikarya</taxon>
        <taxon>Ascomycota</taxon>
        <taxon>Pezizomycotina</taxon>
        <taxon>Eurotiomycetes</taxon>
        <taxon>Eurotiomycetidae</taxon>
        <taxon>Eurotiales</taxon>
        <taxon>Aspergillaceae</taxon>
        <taxon>Penicillium</taxon>
    </lineage>
</organism>
<proteinExistence type="predicted"/>
<accession>A0A1V6TLV2</accession>
<dbReference type="PANTHER" id="PTHR45649:SF5">
    <property type="entry name" value="GABA TRANSPORTER (EUROFUNG)-RELATED"/>
    <property type="match status" value="1"/>
</dbReference>
<feature type="transmembrane region" description="Helical" evidence="6">
    <location>
        <begin position="98"/>
        <end position="122"/>
    </location>
</feature>
<keyword evidence="2" id="KW-0813">Transport</keyword>
<dbReference type="Proteomes" id="UP000191285">
    <property type="component" value="Unassembled WGS sequence"/>
</dbReference>